<dbReference type="NCBIfam" id="NF007074">
    <property type="entry name" value="PRK09525.1"/>
    <property type="match status" value="1"/>
</dbReference>
<evidence type="ECO:0000259" key="8">
    <source>
        <dbReference type="SMART" id="SM01038"/>
    </source>
</evidence>
<evidence type="ECO:0000256" key="5">
    <source>
        <dbReference type="ARBA" id="ARBA00022801"/>
    </source>
</evidence>
<dbReference type="InterPro" id="IPR004199">
    <property type="entry name" value="B-gal_small/dom_5"/>
</dbReference>
<evidence type="ECO:0000256" key="4">
    <source>
        <dbReference type="ARBA" id="ARBA00013303"/>
    </source>
</evidence>
<organism evidence="9 10">
    <name type="scientific">Leuconostoc litchii</name>
    <dbReference type="NCBI Taxonomy" id="1981069"/>
    <lineage>
        <taxon>Bacteria</taxon>
        <taxon>Bacillati</taxon>
        <taxon>Bacillota</taxon>
        <taxon>Bacilli</taxon>
        <taxon>Lactobacillales</taxon>
        <taxon>Lactobacillaceae</taxon>
        <taxon>Leuconostoc</taxon>
    </lineage>
</organism>
<dbReference type="InterPro" id="IPR006104">
    <property type="entry name" value="Glyco_hydro_2_N"/>
</dbReference>
<dbReference type="SUPFAM" id="SSF74650">
    <property type="entry name" value="Galactose mutarotase-like"/>
    <property type="match status" value="1"/>
</dbReference>
<dbReference type="InterPro" id="IPR006101">
    <property type="entry name" value="Glyco_hydro_2"/>
</dbReference>
<dbReference type="GO" id="GO:0030246">
    <property type="term" value="F:carbohydrate binding"/>
    <property type="evidence" value="ECO:0007669"/>
    <property type="project" value="InterPro"/>
</dbReference>
<name>A0A6P2CMG0_9LACO</name>
<evidence type="ECO:0000256" key="3">
    <source>
        <dbReference type="ARBA" id="ARBA00012756"/>
    </source>
</evidence>
<dbReference type="InterPro" id="IPR006102">
    <property type="entry name" value="Ig-like_GH2"/>
</dbReference>
<dbReference type="InterPro" id="IPR014718">
    <property type="entry name" value="GH-type_carb-bd"/>
</dbReference>
<dbReference type="InterPro" id="IPR008979">
    <property type="entry name" value="Galactose-bd-like_sf"/>
</dbReference>
<dbReference type="PRINTS" id="PR00132">
    <property type="entry name" value="GLHYDRLASE2"/>
</dbReference>
<dbReference type="InterPro" id="IPR006103">
    <property type="entry name" value="Glyco_hydro_2_cat"/>
</dbReference>
<keyword evidence="5 9" id="KW-0378">Hydrolase</keyword>
<sequence length="1031" mass="119181">MTTIKEILSRRDWENPIVTNFHRLPLHTEMTYMFEYDGKETQQLKKSLNGTWQFSYFKDVSLINEQWQKSDLVNASKIQVPGNWQLQGNYDVPVYTNVTYPFPINPPFVPRKNSVGAYTKTVNIENEWFNQSTETHIVFNGVSSAFYIWVNGEWIGYSEDSRLPAEFDITKALHPGENRIAVLVLKWSKASYFEDQDMWRMSGIFRDVDLLCVPKMRLNDFTIQTNLDEDLDDATIDIHAQIAQEPGKDTVLTAELFYQEQRIAIVTEKFGNLIIDERGRNDLEVTLQLRVKNPKLWSAEIPDLYDIKLTLHNQTNIYQIEKKKVGIRKIEIKDGLLTLNNQPLLIRGVNKHEFKAETGYYMDEKTMIEDIRMMKEHNFNAVRLSHYPNTSKWYDLCDQYGLYLVDEANIETHGVKPMNLLTNDPKYLPLMIERVTRMVQRDFNHPSIIIWSLGNESGYGHNHDAMYQWVKQFDHSRPVQYEGGGADTPVTDIIVPMYARVEQDQVEAVNSKWSIKKWISLPNEHRPLILCEYAHSMGNSLGGFKAYWQAFEKYPRLQGGFIWDWVDQGLLTKNNEGQEYYAYGGDFGDQPNDRQFSLDGLLFPDRTPKPALLEAKFCQQYFGFSLKKTPVGHVEYMTLSSKHLFKTVDDATLSYQVLVNDQVIITDRIKLNLAPQEEMKVPLSIPACKHDDLYVNCKIVQDSDDGIIRAQTLLAHYQFVLKNKPFTLDSLPNEKKFSSLSVSDVVDNLSVSLNHTTWRFNKVTGFLSSWVSNNKEKIITPLKDHFSRAALDNDIGVSEVKNIDPNAWFERWQAVGMNELNEKLVMFNWSNNNNQIQIRTQHEFLSPIDKHIMFISNKKYIIDTAGNLIVDVGVWRQISDPQPARIGLNAQIEMESDSIIYNGLGPMENYPDRKSAAMYGKWQSTLDELYTPYIFPSENGLRTEVKSLQFGDNLIKALGQRFSFNVGAFSQKQLEKVTHRHLLKPEKGLWLNIDGFHMGVGGDDSWSPSVAAEYLLSSEYYHYSFSWSDVQ</sequence>
<dbReference type="PANTHER" id="PTHR46323:SF2">
    <property type="entry name" value="BETA-GALACTOSIDASE"/>
    <property type="match status" value="1"/>
</dbReference>
<dbReference type="Pfam" id="PF02929">
    <property type="entry name" value="Bgal_small_N"/>
    <property type="match status" value="1"/>
</dbReference>
<reference evidence="9 10" key="1">
    <citation type="submission" date="2019-01" db="EMBL/GenBank/DDBJ databases">
        <title>Leuconostoc litchii sp. nov., a novel lactic acid bacterium isolated from lychee.</title>
        <authorList>
            <person name="Wang L.-T."/>
        </authorList>
    </citation>
    <scope>NUCLEOTIDE SEQUENCE [LARGE SCALE GENOMIC DNA]</scope>
    <source>
        <strain evidence="9 10">MB7</strain>
    </source>
</reference>
<dbReference type="InterPro" id="IPR050347">
    <property type="entry name" value="Bact_Beta-galactosidase"/>
</dbReference>
<dbReference type="SUPFAM" id="SSF51445">
    <property type="entry name" value="(Trans)glycosidases"/>
    <property type="match status" value="1"/>
</dbReference>
<gene>
    <name evidence="9" type="ORF">ESZ47_01090</name>
</gene>
<dbReference type="InterPro" id="IPR036156">
    <property type="entry name" value="Beta-gal/glucu_dom_sf"/>
</dbReference>
<dbReference type="RefSeq" id="WP_148603986.1">
    <property type="nucleotide sequence ID" value="NZ_SDGY01000001.1"/>
</dbReference>
<dbReference type="FunFam" id="3.20.20.80:FF:000018">
    <property type="entry name" value="Beta-galactosidase"/>
    <property type="match status" value="1"/>
</dbReference>
<dbReference type="Proteomes" id="UP000442244">
    <property type="component" value="Unassembled WGS sequence"/>
</dbReference>
<dbReference type="GO" id="GO:0005990">
    <property type="term" value="P:lactose catabolic process"/>
    <property type="evidence" value="ECO:0007669"/>
    <property type="project" value="TreeGrafter"/>
</dbReference>
<dbReference type="GO" id="GO:0009341">
    <property type="term" value="C:beta-galactosidase complex"/>
    <property type="evidence" value="ECO:0007669"/>
    <property type="project" value="InterPro"/>
</dbReference>
<dbReference type="EMBL" id="SDGY01000001">
    <property type="protein sequence ID" value="TYC46764.1"/>
    <property type="molecule type" value="Genomic_DNA"/>
</dbReference>
<evidence type="ECO:0000256" key="2">
    <source>
        <dbReference type="ARBA" id="ARBA00007401"/>
    </source>
</evidence>
<evidence type="ECO:0000313" key="9">
    <source>
        <dbReference type="EMBL" id="TYC46764.1"/>
    </source>
</evidence>
<dbReference type="InterPro" id="IPR013783">
    <property type="entry name" value="Ig-like_fold"/>
</dbReference>
<dbReference type="SUPFAM" id="SSF49303">
    <property type="entry name" value="beta-Galactosidase/glucuronidase domain"/>
    <property type="match status" value="2"/>
</dbReference>
<accession>A0A6P2CMG0</accession>
<comment type="similarity">
    <text evidence="2">Belongs to the glycosyl hydrolase 2 family.</text>
</comment>
<dbReference type="SMART" id="SM01038">
    <property type="entry name" value="Bgal_small_N"/>
    <property type="match status" value="1"/>
</dbReference>
<dbReference type="Gene3D" id="2.60.40.10">
    <property type="entry name" value="Immunoglobulins"/>
    <property type="match status" value="2"/>
</dbReference>
<proteinExistence type="inferred from homology"/>
<dbReference type="Gene3D" id="2.60.120.260">
    <property type="entry name" value="Galactose-binding domain-like"/>
    <property type="match status" value="1"/>
</dbReference>
<dbReference type="PANTHER" id="PTHR46323">
    <property type="entry name" value="BETA-GALACTOSIDASE"/>
    <property type="match status" value="1"/>
</dbReference>
<dbReference type="Gene3D" id="3.20.20.80">
    <property type="entry name" value="Glycosidases"/>
    <property type="match status" value="1"/>
</dbReference>
<evidence type="ECO:0000313" key="10">
    <source>
        <dbReference type="Proteomes" id="UP000442244"/>
    </source>
</evidence>
<dbReference type="EC" id="3.2.1.23" evidence="3"/>
<comment type="caution">
    <text evidence="9">The sequence shown here is derived from an EMBL/GenBank/DDBJ whole genome shotgun (WGS) entry which is preliminary data.</text>
</comment>
<dbReference type="InterPro" id="IPR017853">
    <property type="entry name" value="GH"/>
</dbReference>
<protein>
    <recommendedName>
        <fullName evidence="4">Beta-galactosidase</fullName>
        <ecNumber evidence="3">3.2.1.23</ecNumber>
    </recommendedName>
    <alternativeName>
        <fullName evidence="7">Lactase</fullName>
    </alternativeName>
</protein>
<dbReference type="Pfam" id="PF02836">
    <property type="entry name" value="Glyco_hydro_2_C"/>
    <property type="match status" value="1"/>
</dbReference>
<keyword evidence="10" id="KW-1185">Reference proteome</keyword>
<feature type="domain" description="Beta galactosidase small chain/" evidence="8">
    <location>
        <begin position="750"/>
        <end position="1028"/>
    </location>
</feature>
<dbReference type="InterPro" id="IPR032312">
    <property type="entry name" value="LacZ_4"/>
</dbReference>
<evidence type="ECO:0000256" key="6">
    <source>
        <dbReference type="ARBA" id="ARBA00023295"/>
    </source>
</evidence>
<comment type="catalytic activity">
    <reaction evidence="1">
        <text>Hydrolysis of terminal non-reducing beta-D-galactose residues in beta-D-galactosides.</text>
        <dbReference type="EC" id="3.2.1.23"/>
    </reaction>
</comment>
<dbReference type="Pfam" id="PF02837">
    <property type="entry name" value="Glyco_hydro_2_N"/>
    <property type="match status" value="1"/>
</dbReference>
<dbReference type="AlphaFoldDB" id="A0A6P2CMG0"/>
<dbReference type="Pfam" id="PF00703">
    <property type="entry name" value="Glyco_hydro_2"/>
    <property type="match status" value="1"/>
</dbReference>
<dbReference type="SUPFAM" id="SSF49785">
    <property type="entry name" value="Galactose-binding domain-like"/>
    <property type="match status" value="1"/>
</dbReference>
<dbReference type="InterPro" id="IPR011013">
    <property type="entry name" value="Gal_mutarotase_sf_dom"/>
</dbReference>
<evidence type="ECO:0000256" key="7">
    <source>
        <dbReference type="ARBA" id="ARBA00032230"/>
    </source>
</evidence>
<dbReference type="OrthoDB" id="9762066at2"/>
<keyword evidence="6 9" id="KW-0326">Glycosidase</keyword>
<dbReference type="GO" id="GO:0004565">
    <property type="term" value="F:beta-galactosidase activity"/>
    <property type="evidence" value="ECO:0007669"/>
    <property type="project" value="UniProtKB-EC"/>
</dbReference>
<evidence type="ECO:0000256" key="1">
    <source>
        <dbReference type="ARBA" id="ARBA00001412"/>
    </source>
</evidence>
<dbReference type="Gene3D" id="2.70.98.10">
    <property type="match status" value="1"/>
</dbReference>
<dbReference type="Pfam" id="PF16353">
    <property type="entry name" value="LacZ_4"/>
    <property type="match status" value="1"/>
</dbReference>